<proteinExistence type="predicted"/>
<protein>
    <submittedName>
        <fullName evidence="1">Uncharacterized protein</fullName>
    </submittedName>
</protein>
<reference evidence="1 2" key="1">
    <citation type="journal article" date="2014" name="PLoS Genet.">
        <title>Phylogenetically driven sequencing of extremely halophilic archaea reveals strategies for static and dynamic osmo-response.</title>
        <authorList>
            <person name="Becker E.A."/>
            <person name="Seitzer P.M."/>
            <person name="Tritt A."/>
            <person name="Larsen D."/>
            <person name="Krusor M."/>
            <person name="Yao A.I."/>
            <person name="Wu D."/>
            <person name="Madern D."/>
            <person name="Eisen J.A."/>
            <person name="Darling A.E."/>
            <person name="Facciotti M.T."/>
        </authorList>
    </citation>
    <scope>NUCLEOTIDE SEQUENCE [LARGE SCALE GENOMIC DNA]</scope>
    <source>
        <strain evidence="1 2">JCM 10989</strain>
    </source>
</reference>
<comment type="caution">
    <text evidence="1">The sequence shown here is derived from an EMBL/GenBank/DDBJ whole genome shotgun (WGS) entry which is preliminary data.</text>
</comment>
<evidence type="ECO:0000313" key="1">
    <source>
        <dbReference type="EMBL" id="ELY92289.1"/>
    </source>
</evidence>
<dbReference type="EMBL" id="AOIM01000021">
    <property type="protein sequence ID" value="ELY92289.1"/>
    <property type="molecule type" value="Genomic_DNA"/>
</dbReference>
<organism evidence="1 2">
    <name type="scientific">Natrialba hulunbeirensis JCM 10989</name>
    <dbReference type="NCBI Taxonomy" id="1227493"/>
    <lineage>
        <taxon>Archaea</taxon>
        <taxon>Methanobacteriati</taxon>
        <taxon>Methanobacteriota</taxon>
        <taxon>Stenosarchaea group</taxon>
        <taxon>Halobacteria</taxon>
        <taxon>Halobacteriales</taxon>
        <taxon>Natrialbaceae</taxon>
        <taxon>Natrialba</taxon>
    </lineage>
</organism>
<dbReference type="PATRIC" id="fig|1227493.4.peg.1635"/>
<name>M0A0Y3_9EURY</name>
<dbReference type="STRING" id="1227493.C483_08252"/>
<gene>
    <name evidence="1" type="ORF">C483_08252</name>
</gene>
<keyword evidence="2" id="KW-1185">Reference proteome</keyword>
<evidence type="ECO:0000313" key="2">
    <source>
        <dbReference type="Proteomes" id="UP000011519"/>
    </source>
</evidence>
<accession>M0A0Y3</accession>
<dbReference type="AlphaFoldDB" id="M0A0Y3"/>
<dbReference type="Proteomes" id="UP000011519">
    <property type="component" value="Unassembled WGS sequence"/>
</dbReference>
<sequence length="37" mass="4352">MGIRDDELREVHDVVSELALDTIDEIPERLSEKRRES</sequence>